<dbReference type="InterPro" id="IPR006439">
    <property type="entry name" value="HAD-SF_hydro_IA"/>
</dbReference>
<dbReference type="Gene3D" id="1.10.150.240">
    <property type="entry name" value="Putative phosphatase, domain 2"/>
    <property type="match status" value="1"/>
</dbReference>
<protein>
    <submittedName>
        <fullName evidence="6">2-deoxyglucose-6-phosphate hydrolase</fullName>
        <ecNumber evidence="6">3.-.-.-</ecNumber>
    </submittedName>
</protein>
<dbReference type="Proteomes" id="UP000078504">
    <property type="component" value="Unassembled WGS sequence"/>
</dbReference>
<evidence type="ECO:0000313" key="7">
    <source>
        <dbReference type="Proteomes" id="UP000078504"/>
    </source>
</evidence>
<evidence type="ECO:0000313" key="6">
    <source>
        <dbReference type="EMBL" id="OAT23196.1"/>
    </source>
</evidence>
<dbReference type="InterPro" id="IPR023198">
    <property type="entry name" value="PGP-like_dom2"/>
</dbReference>
<dbReference type="GO" id="GO:0016787">
    <property type="term" value="F:hydrolase activity"/>
    <property type="evidence" value="ECO:0007669"/>
    <property type="project" value="UniProtKB-KW"/>
</dbReference>
<dbReference type="RefSeq" id="WP_064512708.1">
    <property type="nucleotide sequence ID" value="NZ_LXEP01000007.1"/>
</dbReference>
<dbReference type="InterPro" id="IPR041492">
    <property type="entry name" value="HAD_2"/>
</dbReference>
<organism evidence="6 7">
    <name type="scientific">Buttiauxella gaviniae ATCC 51604</name>
    <dbReference type="NCBI Taxonomy" id="1354253"/>
    <lineage>
        <taxon>Bacteria</taxon>
        <taxon>Pseudomonadati</taxon>
        <taxon>Pseudomonadota</taxon>
        <taxon>Gammaproteobacteria</taxon>
        <taxon>Enterobacterales</taxon>
        <taxon>Enterobacteriaceae</taxon>
        <taxon>Buttiauxella</taxon>
    </lineage>
</organism>
<comment type="cofactor">
    <cofactor evidence="1">
        <name>Mg(2+)</name>
        <dbReference type="ChEBI" id="CHEBI:18420"/>
    </cofactor>
</comment>
<dbReference type="AlphaFoldDB" id="A0A1B7I4F8"/>
<dbReference type="PANTHER" id="PTHR46193">
    <property type="entry name" value="6-PHOSPHOGLUCONATE PHOSPHATASE"/>
    <property type="match status" value="1"/>
</dbReference>
<evidence type="ECO:0000256" key="3">
    <source>
        <dbReference type="ARBA" id="ARBA00022723"/>
    </source>
</evidence>
<dbReference type="SFLD" id="SFLDG01129">
    <property type="entry name" value="C1.5:_HAD__Beta-PGM__Phosphata"/>
    <property type="match status" value="1"/>
</dbReference>
<sequence>MSLQAIIFDMDGVIIDSEGFWQDAQIEMLADQGVAITAAECEELTKGKRIDEIARIWCEKQFLTVEPQWLEKQIIARVCNAIREKGMAMNGLYQVLECFHRKGYRLALATSSSPEVIEAVFDKLDLWQWFGVICSADEESFGKPHPAVYLTVMRKLGLQAAQCRVIEDSLNGFTAARRAEIKTFVVAPDCHEPKFASAAGHYSTLTELSHALNLHSEPALRASC</sequence>
<comment type="similarity">
    <text evidence="2">Belongs to the HAD-like hydrolase superfamily. CbbY/CbbZ/Gph/YieH family.</text>
</comment>
<dbReference type="CDD" id="cd07505">
    <property type="entry name" value="HAD_BPGM-like"/>
    <property type="match status" value="1"/>
</dbReference>
<dbReference type="InterPro" id="IPR036412">
    <property type="entry name" value="HAD-like_sf"/>
</dbReference>
<proteinExistence type="inferred from homology"/>
<keyword evidence="6" id="KW-0378">Hydrolase</keyword>
<dbReference type="PRINTS" id="PR00413">
    <property type="entry name" value="HADHALOGNASE"/>
</dbReference>
<name>A0A1B7I4F8_9ENTR</name>
<dbReference type="PATRIC" id="fig|1354253.4.peg.991"/>
<evidence type="ECO:0000256" key="4">
    <source>
        <dbReference type="ARBA" id="ARBA00022842"/>
    </source>
</evidence>
<dbReference type="GO" id="GO:0046872">
    <property type="term" value="F:metal ion binding"/>
    <property type="evidence" value="ECO:0007669"/>
    <property type="project" value="UniProtKB-KW"/>
</dbReference>
<dbReference type="SFLD" id="SFLDS00003">
    <property type="entry name" value="Haloacid_Dehalogenase"/>
    <property type="match status" value="1"/>
</dbReference>
<comment type="caution">
    <text evidence="6">The sequence shown here is derived from an EMBL/GenBank/DDBJ whole genome shotgun (WGS) entry which is preliminary data.</text>
</comment>
<dbReference type="SUPFAM" id="SSF56784">
    <property type="entry name" value="HAD-like"/>
    <property type="match status" value="1"/>
</dbReference>
<reference evidence="6 7" key="1">
    <citation type="submission" date="2016-04" db="EMBL/GenBank/DDBJ databases">
        <title>ATOL: Assembling a taxonomically balanced genome-scale reconstruction of the evolutionary history of the Enterobacteriaceae.</title>
        <authorList>
            <person name="Plunkett G.III."/>
            <person name="Neeno-Eckwall E.C."/>
            <person name="Glasner J.D."/>
            <person name="Perna N.T."/>
        </authorList>
    </citation>
    <scope>NUCLEOTIDE SEQUENCE [LARGE SCALE GENOMIC DNA]</scope>
    <source>
        <strain evidence="6 7">ATCC 51604</strain>
    </source>
</reference>
<keyword evidence="4" id="KW-0460">Magnesium</keyword>
<dbReference type="EMBL" id="LXEP01000007">
    <property type="protein sequence ID" value="OAT23196.1"/>
    <property type="molecule type" value="Genomic_DNA"/>
</dbReference>
<dbReference type="NCBIfam" id="TIGR01549">
    <property type="entry name" value="HAD-SF-IA-v1"/>
    <property type="match status" value="1"/>
</dbReference>
<dbReference type="Pfam" id="PF13419">
    <property type="entry name" value="HAD_2"/>
    <property type="match status" value="1"/>
</dbReference>
<dbReference type="NCBIfam" id="TIGR01509">
    <property type="entry name" value="HAD-SF-IA-v3"/>
    <property type="match status" value="1"/>
</dbReference>
<dbReference type="EC" id="3.-.-.-" evidence="6"/>
<dbReference type="PANTHER" id="PTHR46193:SF18">
    <property type="entry name" value="HEXITOL PHOSPHATASE B"/>
    <property type="match status" value="1"/>
</dbReference>
<evidence type="ECO:0000256" key="5">
    <source>
        <dbReference type="ARBA" id="ARBA00023277"/>
    </source>
</evidence>
<evidence type="ECO:0000256" key="1">
    <source>
        <dbReference type="ARBA" id="ARBA00001946"/>
    </source>
</evidence>
<keyword evidence="5" id="KW-0119">Carbohydrate metabolism</keyword>
<evidence type="ECO:0000256" key="2">
    <source>
        <dbReference type="ARBA" id="ARBA00006171"/>
    </source>
</evidence>
<accession>A0A1B7I4F8</accession>
<dbReference type="InterPro" id="IPR051600">
    <property type="entry name" value="Beta-PGM-like"/>
</dbReference>
<dbReference type="InterPro" id="IPR023214">
    <property type="entry name" value="HAD_sf"/>
</dbReference>
<keyword evidence="3" id="KW-0479">Metal-binding</keyword>
<gene>
    <name evidence="6" type="ORF">M977_00968</name>
</gene>
<dbReference type="Gene3D" id="3.40.50.1000">
    <property type="entry name" value="HAD superfamily/HAD-like"/>
    <property type="match status" value="1"/>
</dbReference>